<name>K1LX29_CECL9</name>
<reference evidence="1 2" key="1">
    <citation type="journal article" date="2012" name="J. Bacteriol.">
        <title>Draft Genome Sequence of Cecembia lonarensis Strain LW9T, Isolated from Lonar Lake, a Haloalkaline Lake in India.</title>
        <authorList>
            <person name="Shivaji S."/>
            <person name="Ara S."/>
            <person name="Singh A."/>
            <person name="Pinnaka A.K."/>
        </authorList>
    </citation>
    <scope>NUCLEOTIDE SEQUENCE [LARGE SCALE GENOMIC DNA]</scope>
    <source>
        <strain evidence="1 2">LW9</strain>
    </source>
</reference>
<evidence type="ECO:0000313" key="2">
    <source>
        <dbReference type="Proteomes" id="UP000004478"/>
    </source>
</evidence>
<dbReference type="AlphaFoldDB" id="K1LX29"/>
<dbReference type="RefSeq" id="WP_009185696.1">
    <property type="nucleotide sequence ID" value="NZ_AMGM01000044.1"/>
</dbReference>
<protein>
    <submittedName>
        <fullName evidence="1">Uncharacterized protein</fullName>
    </submittedName>
</protein>
<dbReference type="OrthoDB" id="9795498at2"/>
<keyword evidence="2" id="KW-1185">Reference proteome</keyword>
<comment type="caution">
    <text evidence="1">The sequence shown here is derived from an EMBL/GenBank/DDBJ whole genome shotgun (WGS) entry which is preliminary data.</text>
</comment>
<organism evidence="1 2">
    <name type="scientific">Cecembia lonarensis (strain CCUG 58316 / KCTC 22772 / LW9)</name>
    <dbReference type="NCBI Taxonomy" id="1225176"/>
    <lineage>
        <taxon>Bacteria</taxon>
        <taxon>Pseudomonadati</taxon>
        <taxon>Bacteroidota</taxon>
        <taxon>Cytophagia</taxon>
        <taxon>Cytophagales</taxon>
        <taxon>Cyclobacteriaceae</taxon>
        <taxon>Cecembia</taxon>
    </lineage>
</organism>
<dbReference type="Gene3D" id="3.40.50.150">
    <property type="entry name" value="Vaccinia Virus protein VP39"/>
    <property type="match status" value="1"/>
</dbReference>
<dbReference type="InterPro" id="IPR029063">
    <property type="entry name" value="SAM-dependent_MTases_sf"/>
</dbReference>
<dbReference type="Proteomes" id="UP000004478">
    <property type="component" value="Unassembled WGS sequence"/>
</dbReference>
<sequence>MLKKIKELVKKNFENQTQIIKNTNELVWAEVFHDSIKECPELNNFSISPGRWAGNYSFFYVLFRVLKDAKPKSILEFGLGESSKFISLFNDKYNMDAEHLILENDKTWIDFFLSSNKLLPNSKINQHELVKRRFEEFEYNSYQNISDYSSKKFDFYLVDGPLGSERYSRFDIFTLIESIAVQQVDFIILIDDTNRKGEIDTVNKLTELLKKNGVLYTKSYFEGMKNQLLITTGKYKFISSI</sequence>
<accession>K1LX29</accession>
<proteinExistence type="predicted"/>
<evidence type="ECO:0000313" key="1">
    <source>
        <dbReference type="EMBL" id="EKB48714.1"/>
    </source>
</evidence>
<dbReference type="EMBL" id="AMGM01000044">
    <property type="protein sequence ID" value="EKB48714.1"/>
    <property type="molecule type" value="Genomic_DNA"/>
</dbReference>
<gene>
    <name evidence="1" type="ORF">B879_02673</name>
</gene>